<feature type="domain" description="ABC transmembrane type-1" evidence="11">
    <location>
        <begin position="128"/>
        <end position="327"/>
    </location>
</feature>
<feature type="transmembrane region" description="Helical" evidence="9">
    <location>
        <begin position="21"/>
        <end position="42"/>
    </location>
</feature>
<dbReference type="Proteomes" id="UP001326613">
    <property type="component" value="Chromosome"/>
</dbReference>
<dbReference type="Gene3D" id="3.40.50.300">
    <property type="entry name" value="P-loop containing nucleotide triphosphate hydrolases"/>
    <property type="match status" value="1"/>
</dbReference>
<evidence type="ECO:0000313" key="12">
    <source>
        <dbReference type="EMBL" id="WPY00657.1"/>
    </source>
</evidence>
<dbReference type="PROSITE" id="PS50893">
    <property type="entry name" value="ABC_TRANSPORTER_2"/>
    <property type="match status" value="1"/>
</dbReference>
<name>A0ABZ0UU89_9RICK</name>
<dbReference type="PANTHER" id="PTHR11384">
    <property type="entry name" value="ATP-BINDING CASSETTE, SUB-FAMILY D MEMBER"/>
    <property type="match status" value="1"/>
</dbReference>
<dbReference type="InterPro" id="IPR003439">
    <property type="entry name" value="ABC_transporter-like_ATP-bd"/>
</dbReference>
<reference evidence="12 13" key="1">
    <citation type="submission" date="2022-10" db="EMBL/GenBank/DDBJ databases">
        <title>Host association and intracellularity evolved multiple times independently in the Rickettsiales.</title>
        <authorList>
            <person name="Castelli M."/>
            <person name="Nardi T."/>
            <person name="Gammuto L."/>
            <person name="Bellinzona G."/>
            <person name="Sabaneyeva E."/>
            <person name="Potekhin A."/>
            <person name="Serra V."/>
            <person name="Petroni G."/>
            <person name="Sassera D."/>
        </authorList>
    </citation>
    <scope>NUCLEOTIDE SEQUENCE [LARGE SCALE GENOMIC DNA]</scope>
    <source>
        <strain evidence="12 13">Kr 154-4</strain>
    </source>
</reference>
<evidence type="ECO:0000256" key="1">
    <source>
        <dbReference type="ARBA" id="ARBA00004651"/>
    </source>
</evidence>
<feature type="transmembrane region" description="Helical" evidence="9">
    <location>
        <begin position="67"/>
        <end position="87"/>
    </location>
</feature>
<evidence type="ECO:0000256" key="3">
    <source>
        <dbReference type="ARBA" id="ARBA00022692"/>
    </source>
</evidence>
<comment type="subcellular location">
    <subcellularLocation>
        <location evidence="1">Cell membrane</location>
        <topology evidence="1">Multi-pass membrane protein</topology>
    </subcellularLocation>
</comment>
<proteinExistence type="predicted"/>
<dbReference type="RefSeq" id="WP_323738709.1">
    <property type="nucleotide sequence ID" value="NZ_CP112932.1"/>
</dbReference>
<sequence length="567" mass="65255">MSLFTRCYKLTIGFFKEEKKTIAILGIISLIIFELFTVFLIVRFNQWYADFYNSLQDLNKEKFKQQLLFFVILAAIYISNALLKIALKMWYSMEWRSWMTSKYLNLWLVNHNYCVTKILGKEVDNPDQRISQDISEFATIMVSLFLGVLNAITTIISFIAILWSLSELLEFNVLGIEIKLRGYLVWVALLYSLLGTYCIHWLGKSLSELLFKQEKKEADFRYQMIRIRENAESIAIYNAIDFEKNGVLGKFALIIKNTKNIIFRQMKITSFVSFYQQFALILPFIVLAPRYFIGKITLGVLMQIVDSFRRMEEALSWIISSYTDIANLSAIIGRLEGFGTSVDFNDSLIQDKKLNFINNREGSVIFENLKIYLPDNKLLLSCDNLQLRKARYLIAGISGSGKSTLLKTMRNLWPYAEGNISFPDNATAMFIPQKTYMPLGSLRSALSYPLIQYNDDNNIQKLLALLGLQHLQDKLDEINEWSRILSLGEQQKLAFIRCVLNKPDMIFLDEATSALDLLSEKAAYELLTKNLPDKLIVSIAHKNTLTAYHDVVITIKDKSLQIASSDV</sequence>
<evidence type="ECO:0000256" key="4">
    <source>
        <dbReference type="ARBA" id="ARBA00022741"/>
    </source>
</evidence>
<evidence type="ECO:0000259" key="11">
    <source>
        <dbReference type="PROSITE" id="PS50929"/>
    </source>
</evidence>
<accession>A0ABZ0UU89</accession>
<dbReference type="InterPro" id="IPR036640">
    <property type="entry name" value="ABC1_TM_sf"/>
</dbReference>
<dbReference type="InterPro" id="IPR027417">
    <property type="entry name" value="P-loop_NTPase"/>
</dbReference>
<dbReference type="GO" id="GO:0005524">
    <property type="term" value="F:ATP binding"/>
    <property type="evidence" value="ECO:0007669"/>
    <property type="project" value="UniProtKB-KW"/>
</dbReference>
<comment type="function">
    <text evidence="8">Part of an ABC transporter complex. Transmembrane domains (TMD) form a pore in the inner membrane and the ATP-binding domain (NBD) is responsible for energy generation.</text>
</comment>
<dbReference type="SMART" id="SM00382">
    <property type="entry name" value="AAA"/>
    <property type="match status" value="1"/>
</dbReference>
<dbReference type="InterPro" id="IPR050835">
    <property type="entry name" value="ABC_transporter_sub-D"/>
</dbReference>
<dbReference type="InterPro" id="IPR011527">
    <property type="entry name" value="ABC1_TM_dom"/>
</dbReference>
<keyword evidence="3 9" id="KW-0812">Transmembrane</keyword>
<keyword evidence="2" id="KW-0813">Transport</keyword>
<dbReference type="PANTHER" id="PTHR11384:SF59">
    <property type="entry name" value="LYSOSOMAL COBALAMIN TRANSPORTER ABCD4"/>
    <property type="match status" value="1"/>
</dbReference>
<evidence type="ECO:0000313" key="13">
    <source>
        <dbReference type="Proteomes" id="UP001326613"/>
    </source>
</evidence>
<feature type="transmembrane region" description="Helical" evidence="9">
    <location>
        <begin position="183"/>
        <end position="203"/>
    </location>
</feature>
<evidence type="ECO:0000256" key="9">
    <source>
        <dbReference type="SAM" id="Phobius"/>
    </source>
</evidence>
<dbReference type="Pfam" id="PF00005">
    <property type="entry name" value="ABC_tran"/>
    <property type="match status" value="1"/>
</dbReference>
<evidence type="ECO:0000259" key="10">
    <source>
        <dbReference type="PROSITE" id="PS50893"/>
    </source>
</evidence>
<dbReference type="Pfam" id="PF06472">
    <property type="entry name" value="ABC_membrane_2"/>
    <property type="match status" value="1"/>
</dbReference>
<feature type="transmembrane region" description="Helical" evidence="9">
    <location>
        <begin position="137"/>
        <end position="163"/>
    </location>
</feature>
<feature type="domain" description="ABC transporter" evidence="10">
    <location>
        <begin position="364"/>
        <end position="567"/>
    </location>
</feature>
<keyword evidence="5 12" id="KW-0067">ATP-binding</keyword>
<evidence type="ECO:0000256" key="6">
    <source>
        <dbReference type="ARBA" id="ARBA00022989"/>
    </source>
</evidence>
<dbReference type="InterPro" id="IPR017871">
    <property type="entry name" value="ABC_transporter-like_CS"/>
</dbReference>
<dbReference type="PROSITE" id="PS50929">
    <property type="entry name" value="ABC_TM1F"/>
    <property type="match status" value="1"/>
</dbReference>
<dbReference type="EMBL" id="CP112932">
    <property type="protein sequence ID" value="WPY00657.1"/>
    <property type="molecule type" value="Genomic_DNA"/>
</dbReference>
<evidence type="ECO:0000256" key="7">
    <source>
        <dbReference type="ARBA" id="ARBA00023136"/>
    </source>
</evidence>
<evidence type="ECO:0000256" key="8">
    <source>
        <dbReference type="ARBA" id="ARBA00024725"/>
    </source>
</evidence>
<evidence type="ECO:0000256" key="5">
    <source>
        <dbReference type="ARBA" id="ARBA00022840"/>
    </source>
</evidence>
<protein>
    <submittedName>
        <fullName evidence="12">ABC transporter ATP-binding protein/permease</fullName>
    </submittedName>
</protein>
<keyword evidence="6 9" id="KW-1133">Transmembrane helix</keyword>
<dbReference type="Gene3D" id="1.20.1560.10">
    <property type="entry name" value="ABC transporter type 1, transmembrane domain"/>
    <property type="match status" value="1"/>
</dbReference>
<keyword evidence="4" id="KW-0547">Nucleotide-binding</keyword>
<organism evidence="12 13">
    <name type="scientific">Candidatus Trichorickettsia mobilis</name>
    <dbReference type="NCBI Taxonomy" id="1346319"/>
    <lineage>
        <taxon>Bacteria</taxon>
        <taxon>Pseudomonadati</taxon>
        <taxon>Pseudomonadota</taxon>
        <taxon>Alphaproteobacteria</taxon>
        <taxon>Rickettsiales</taxon>
        <taxon>Rickettsiaceae</taxon>
        <taxon>Rickettsieae</taxon>
        <taxon>Candidatus Trichorickettsia</taxon>
    </lineage>
</organism>
<dbReference type="PROSITE" id="PS00211">
    <property type="entry name" value="ABC_TRANSPORTER_1"/>
    <property type="match status" value="1"/>
</dbReference>
<dbReference type="InterPro" id="IPR003593">
    <property type="entry name" value="AAA+_ATPase"/>
</dbReference>
<gene>
    <name evidence="12" type="ORF">Trichorick_00540</name>
</gene>
<dbReference type="SUPFAM" id="SSF52540">
    <property type="entry name" value="P-loop containing nucleoside triphosphate hydrolases"/>
    <property type="match status" value="1"/>
</dbReference>
<evidence type="ECO:0000256" key="2">
    <source>
        <dbReference type="ARBA" id="ARBA00022448"/>
    </source>
</evidence>
<feature type="transmembrane region" description="Helical" evidence="9">
    <location>
        <begin position="274"/>
        <end position="293"/>
    </location>
</feature>
<keyword evidence="7 9" id="KW-0472">Membrane</keyword>
<dbReference type="SUPFAM" id="SSF90123">
    <property type="entry name" value="ABC transporter transmembrane region"/>
    <property type="match status" value="1"/>
</dbReference>
<keyword evidence="13" id="KW-1185">Reference proteome</keyword>